<dbReference type="PANTHER" id="PTHR34985">
    <property type="entry name" value="SLR0554 PROTEIN"/>
    <property type="match status" value="1"/>
</dbReference>
<reference evidence="2 3" key="1">
    <citation type="submission" date="2023-10" db="EMBL/GenBank/DDBJ databases">
        <title>Virgibacillus soli CC-YMP-6 genome.</title>
        <authorList>
            <person name="Miliotis G."/>
            <person name="Sengupta P."/>
            <person name="Hameed A."/>
            <person name="Chuvochina M."/>
            <person name="Mcdonagh F."/>
            <person name="Simpson A.C."/>
            <person name="Singh N.K."/>
            <person name="Rekha P.D."/>
            <person name="Raman K."/>
            <person name="Hugenholtz P."/>
            <person name="Venkateswaran K."/>
        </authorList>
    </citation>
    <scope>NUCLEOTIDE SEQUENCE [LARGE SCALE GENOMIC DNA]</scope>
    <source>
        <strain evidence="2 3">CC-YMP-6</strain>
    </source>
</reference>
<dbReference type="EMBL" id="JAWDIQ010000005">
    <property type="protein sequence ID" value="MDY0410683.1"/>
    <property type="molecule type" value="Genomic_DNA"/>
</dbReference>
<gene>
    <name evidence="2" type="ORF">RWD45_21780</name>
</gene>
<proteinExistence type="predicted"/>
<comment type="caution">
    <text evidence="2">The sequence shown here is derived from an EMBL/GenBank/DDBJ whole genome shotgun (WGS) entry which is preliminary data.</text>
</comment>
<name>A0ABU5CWD4_9BACI</name>
<evidence type="ECO:0000313" key="2">
    <source>
        <dbReference type="EMBL" id="MDY0410683.1"/>
    </source>
</evidence>
<dbReference type="Proteomes" id="UP001275315">
    <property type="component" value="Unassembled WGS sequence"/>
</dbReference>
<evidence type="ECO:0000259" key="1">
    <source>
        <dbReference type="Pfam" id="PF05272"/>
    </source>
</evidence>
<keyword evidence="3" id="KW-1185">Reference proteome</keyword>
<protein>
    <submittedName>
        <fullName evidence="2">VapE family protein</fullName>
    </submittedName>
</protein>
<feature type="domain" description="Virulence-associated protein E-like" evidence="1">
    <location>
        <begin position="155"/>
        <end position="228"/>
    </location>
</feature>
<sequence>MFQDLDDKTSYSTAVTKLPSFKAMTEFALKDEQVKVQFAEERKEQAEIEFTEDDWEGQLELDKTGAVKNTLRNLTLILEHDENLQGIVFNELSDNLEIVSPVPWSHPSKYWRDADDAQLVSYVDTHYGTFSARNYDIAIAKVADDRSYHPIRDYLDELPEWDKVPRVDTLLIDYLGADDNPYVRAVTRKTLCAAISRVLTPGIKFDSMLVLNGPQGVGKVRLLQGLVVSGFQIV</sequence>
<accession>A0ABU5CWD4</accession>
<evidence type="ECO:0000313" key="3">
    <source>
        <dbReference type="Proteomes" id="UP001275315"/>
    </source>
</evidence>
<dbReference type="PANTHER" id="PTHR34985:SF1">
    <property type="entry name" value="SLR0554 PROTEIN"/>
    <property type="match status" value="1"/>
</dbReference>
<dbReference type="Pfam" id="PF05272">
    <property type="entry name" value="VapE-like_dom"/>
    <property type="match status" value="1"/>
</dbReference>
<organism evidence="2 3">
    <name type="scientific">Paracerasibacillus soli</name>
    <dbReference type="NCBI Taxonomy" id="480284"/>
    <lineage>
        <taxon>Bacteria</taxon>
        <taxon>Bacillati</taxon>
        <taxon>Bacillota</taxon>
        <taxon>Bacilli</taxon>
        <taxon>Bacillales</taxon>
        <taxon>Bacillaceae</taxon>
        <taxon>Paracerasibacillus</taxon>
    </lineage>
</organism>
<dbReference type="InterPro" id="IPR007936">
    <property type="entry name" value="VapE-like_dom"/>
</dbReference>